<evidence type="ECO:0000256" key="11">
    <source>
        <dbReference type="ARBA" id="ARBA00022840"/>
    </source>
</evidence>
<evidence type="ECO:0000256" key="1">
    <source>
        <dbReference type="ARBA" id="ARBA00004502"/>
    </source>
</evidence>
<dbReference type="InterPro" id="IPR042099">
    <property type="entry name" value="ANL_N_sf"/>
</dbReference>
<evidence type="ECO:0000256" key="12">
    <source>
        <dbReference type="ARBA" id="ARBA00022989"/>
    </source>
</evidence>
<evidence type="ECO:0000256" key="4">
    <source>
        <dbReference type="ARBA" id="ARBA00006432"/>
    </source>
</evidence>
<comment type="catalytic activity">
    <reaction evidence="16">
        <text>a very long-chain fatty acid + ATP + CoA = a very long-chain fatty acyl-CoA + AMP + diphosphate</text>
        <dbReference type="Rhea" id="RHEA:54536"/>
        <dbReference type="ChEBI" id="CHEBI:30616"/>
        <dbReference type="ChEBI" id="CHEBI:33019"/>
        <dbReference type="ChEBI" id="CHEBI:57287"/>
        <dbReference type="ChEBI" id="CHEBI:58950"/>
        <dbReference type="ChEBI" id="CHEBI:138261"/>
        <dbReference type="ChEBI" id="CHEBI:456215"/>
    </reaction>
</comment>
<evidence type="ECO:0000256" key="18">
    <source>
        <dbReference type="ARBA" id="ARBA00068795"/>
    </source>
</evidence>
<protein>
    <recommendedName>
        <fullName evidence="18">Very long-chain fatty acid transport protein</fullName>
    </recommendedName>
    <alternativeName>
        <fullName evidence="19">Very-long-chain acyl-CoA synthetase</fullName>
    </alternativeName>
</protein>
<gene>
    <name evidence="21" type="ORF">BCV70DRAFT_63365</name>
</gene>
<keyword evidence="8" id="KW-0551">Lipid droplet</keyword>
<evidence type="ECO:0000256" key="5">
    <source>
        <dbReference type="ARBA" id="ARBA00022448"/>
    </source>
</evidence>
<evidence type="ECO:0000256" key="6">
    <source>
        <dbReference type="ARBA" id="ARBA00022475"/>
    </source>
</evidence>
<keyword evidence="10" id="KW-0547">Nucleotide-binding</keyword>
<dbReference type="PROSITE" id="PS00455">
    <property type="entry name" value="AMP_BINDING"/>
    <property type="match status" value="1"/>
</dbReference>
<keyword evidence="22" id="KW-1185">Reference proteome</keyword>
<dbReference type="Gene3D" id="3.30.300.30">
    <property type="match status" value="1"/>
</dbReference>
<dbReference type="AlphaFoldDB" id="A0A317XVS6"/>
<keyword evidence="12" id="KW-1133">Transmembrane helix</keyword>
<evidence type="ECO:0000313" key="21">
    <source>
        <dbReference type="EMBL" id="PWZ02364.1"/>
    </source>
</evidence>
<dbReference type="GO" id="GO:0004467">
    <property type="term" value="F:long-chain fatty acid-CoA ligase activity"/>
    <property type="evidence" value="ECO:0007669"/>
    <property type="project" value="TreeGrafter"/>
</dbReference>
<evidence type="ECO:0000259" key="20">
    <source>
        <dbReference type="Pfam" id="PF00501"/>
    </source>
</evidence>
<evidence type="ECO:0000256" key="17">
    <source>
        <dbReference type="ARBA" id="ARBA00060276"/>
    </source>
</evidence>
<comment type="function">
    <text evidence="17">Acyl-CoA synthetase required for both the import of long chain fatty acids (LCFAs) (C14-C18) and the activation very long chain fatty acids (VLCFAs) (C20-C26) by esterification of the fatty acids into metabolically active CoA-thioesters for subsequent degradation or incorporation into phospholipids. The transport and fatty acyl-CoA synthetase activities are genetically separable and are thus independent activities. Esterifies VLCFAs in the peroxisome matrix. The VLCFAs are actively transported into peroxisomes by a PXA1-PXA2 heterodimeric transporter in the peroxisomal membrane.</text>
</comment>
<keyword evidence="11" id="KW-0067">ATP-binding</keyword>
<organism evidence="21 22">
    <name type="scientific">Testicularia cyperi</name>
    <dbReference type="NCBI Taxonomy" id="1882483"/>
    <lineage>
        <taxon>Eukaryota</taxon>
        <taxon>Fungi</taxon>
        <taxon>Dikarya</taxon>
        <taxon>Basidiomycota</taxon>
        <taxon>Ustilaginomycotina</taxon>
        <taxon>Ustilaginomycetes</taxon>
        <taxon>Ustilaginales</taxon>
        <taxon>Anthracoideaceae</taxon>
        <taxon>Testicularia</taxon>
    </lineage>
</organism>
<comment type="subcellular location">
    <subcellularLocation>
        <location evidence="3">Cell membrane</location>
        <topology evidence="3">Multi-pass membrane protein</topology>
    </subcellularLocation>
    <subcellularLocation>
        <location evidence="1">Lipid droplet</location>
    </subcellularLocation>
    <subcellularLocation>
        <location evidence="2">Peroxisome membrane</location>
        <topology evidence="2">Multi-pass membrane protein</topology>
    </subcellularLocation>
</comment>
<accession>A0A317XVS6</accession>
<evidence type="ECO:0000313" key="22">
    <source>
        <dbReference type="Proteomes" id="UP000246740"/>
    </source>
</evidence>
<dbReference type="EMBL" id="KZ819189">
    <property type="protein sequence ID" value="PWZ02364.1"/>
    <property type="molecule type" value="Genomic_DNA"/>
</dbReference>
<sequence>MSALVKAAASLAAIAYVDAKYGYANDIHLGRSSTKAELLHKLRVWRKKISIYEYFDYQVQHRPDAIAYVYLGKSFTWKQVAQDVYRLSNYMLSQGIKQGDRVAVFMGNSVAILEWFLACMCINVTPAFINNSLTDRGLVHCIAVSKARLVVFEPYLEGPLSDVQDELLAKAPIQQFIRYDDGITPLDGDSEKPPAPVAKPLQKRIDFGPSDLLKYSSKRISDKHREAVTESTPAALIYTSGTTGLPKAALCSHGRMGSACCVWPTFNGFTTNDRIYTPMPLYHSSALFLCICASLYSGSTVIIGRKFSARRYWDEVRKYDATVVQYIGEIARYLLAVPPSPLDKQHRVRMAYGNGMRPDVWEKFRERYGVRIISEFFAASEGNGALLNYNTGPFGAGAVGRLGRLASRARPDFKIIRVDPITEDIYRDPKTGFCVECLPGEPGEFVMRIGTTAVSKFQGYADNPEATNKKILKDALVKGDQWFRSGDLMSKDADGFFFFGDRMGDTFRWRSENVSTTEVANALGQVVGEANVYGVLVPQHDGRAGCAAIPAEYAKGLDFGLLARTAKKTLPKYAVPLFIRIVPNMEQTGTVKQQKVQLRNQGIDHNKCGSDLLYWLPPGADAYEPFLPEHLKHIEAGKVKL</sequence>
<evidence type="ECO:0000256" key="19">
    <source>
        <dbReference type="ARBA" id="ARBA00078285"/>
    </source>
</evidence>
<reference evidence="21 22" key="1">
    <citation type="journal article" date="2018" name="Mol. Biol. Evol.">
        <title>Broad Genomic Sampling Reveals a Smut Pathogenic Ancestry of the Fungal Clade Ustilaginomycotina.</title>
        <authorList>
            <person name="Kijpornyongpan T."/>
            <person name="Mondo S.J."/>
            <person name="Barry K."/>
            <person name="Sandor L."/>
            <person name="Lee J."/>
            <person name="Lipzen A."/>
            <person name="Pangilinan J."/>
            <person name="LaButti K."/>
            <person name="Hainaut M."/>
            <person name="Henrissat B."/>
            <person name="Grigoriev I.V."/>
            <person name="Spatafora J.W."/>
            <person name="Aime M.C."/>
        </authorList>
    </citation>
    <scope>NUCLEOTIDE SEQUENCE [LARGE SCALE GENOMIC DNA]</scope>
    <source>
        <strain evidence="21 22">MCA 3645</strain>
    </source>
</reference>
<dbReference type="FunFam" id="3.30.300.30:FF:000020">
    <property type="entry name" value="Long-chain fatty acid transporter"/>
    <property type="match status" value="1"/>
</dbReference>
<evidence type="ECO:0000256" key="16">
    <source>
        <dbReference type="ARBA" id="ARBA00051585"/>
    </source>
</evidence>
<keyword evidence="7" id="KW-0436">Ligase</keyword>
<dbReference type="GO" id="GO:0005324">
    <property type="term" value="F:long-chain fatty acid transmembrane transporter activity"/>
    <property type="evidence" value="ECO:0007669"/>
    <property type="project" value="TreeGrafter"/>
</dbReference>
<dbReference type="PANTHER" id="PTHR43107">
    <property type="entry name" value="LONG-CHAIN FATTY ACID TRANSPORT PROTEIN"/>
    <property type="match status" value="1"/>
</dbReference>
<dbReference type="Gene3D" id="3.40.50.12780">
    <property type="entry name" value="N-terminal domain of ligase-like"/>
    <property type="match status" value="1"/>
</dbReference>
<keyword evidence="15" id="KW-0576">Peroxisome</keyword>
<dbReference type="STRING" id="1882483.A0A317XVS6"/>
<name>A0A317XVS6_9BASI</name>
<dbReference type="PANTHER" id="PTHR43107:SF15">
    <property type="entry name" value="FATTY ACID TRANSPORT PROTEIN 3, ISOFORM A"/>
    <property type="match status" value="1"/>
</dbReference>
<evidence type="ECO:0000256" key="2">
    <source>
        <dbReference type="ARBA" id="ARBA00004585"/>
    </source>
</evidence>
<evidence type="ECO:0000256" key="8">
    <source>
        <dbReference type="ARBA" id="ARBA00022677"/>
    </source>
</evidence>
<dbReference type="InterPro" id="IPR020845">
    <property type="entry name" value="AMP-binding_CS"/>
</dbReference>
<dbReference type="InterPro" id="IPR045851">
    <property type="entry name" value="AMP-bd_C_sf"/>
</dbReference>
<dbReference type="InterPro" id="IPR000873">
    <property type="entry name" value="AMP-dep_synth/lig_dom"/>
</dbReference>
<comment type="similarity">
    <text evidence="4">Belongs to the ATP-dependent AMP-binding enzyme family.</text>
</comment>
<evidence type="ECO:0000256" key="13">
    <source>
        <dbReference type="ARBA" id="ARBA00023055"/>
    </source>
</evidence>
<evidence type="ECO:0000256" key="15">
    <source>
        <dbReference type="ARBA" id="ARBA00023140"/>
    </source>
</evidence>
<dbReference type="GO" id="GO:0005778">
    <property type="term" value="C:peroxisomal membrane"/>
    <property type="evidence" value="ECO:0007669"/>
    <property type="project" value="UniProtKB-SubCell"/>
</dbReference>
<evidence type="ECO:0000256" key="14">
    <source>
        <dbReference type="ARBA" id="ARBA00023136"/>
    </source>
</evidence>
<dbReference type="GO" id="GO:0005524">
    <property type="term" value="F:ATP binding"/>
    <property type="evidence" value="ECO:0007669"/>
    <property type="project" value="UniProtKB-KW"/>
</dbReference>
<dbReference type="OrthoDB" id="288590at2759"/>
<dbReference type="GO" id="GO:0005811">
    <property type="term" value="C:lipid droplet"/>
    <property type="evidence" value="ECO:0007669"/>
    <property type="project" value="UniProtKB-SubCell"/>
</dbReference>
<keyword evidence="6" id="KW-1003">Cell membrane</keyword>
<evidence type="ECO:0000256" key="7">
    <source>
        <dbReference type="ARBA" id="ARBA00022598"/>
    </source>
</evidence>
<keyword evidence="13" id="KW-0445">Lipid transport</keyword>
<dbReference type="Pfam" id="PF00501">
    <property type="entry name" value="AMP-binding"/>
    <property type="match status" value="1"/>
</dbReference>
<evidence type="ECO:0000256" key="9">
    <source>
        <dbReference type="ARBA" id="ARBA00022692"/>
    </source>
</evidence>
<evidence type="ECO:0000256" key="10">
    <source>
        <dbReference type="ARBA" id="ARBA00022741"/>
    </source>
</evidence>
<keyword evidence="5" id="KW-0813">Transport</keyword>
<keyword evidence="14" id="KW-0472">Membrane</keyword>
<dbReference type="SUPFAM" id="SSF56801">
    <property type="entry name" value="Acetyl-CoA synthetase-like"/>
    <property type="match status" value="1"/>
</dbReference>
<dbReference type="InParanoid" id="A0A317XVS6"/>
<evidence type="ECO:0000256" key="3">
    <source>
        <dbReference type="ARBA" id="ARBA00004651"/>
    </source>
</evidence>
<dbReference type="Proteomes" id="UP000246740">
    <property type="component" value="Unassembled WGS sequence"/>
</dbReference>
<dbReference type="FunFam" id="3.40.50.12780:FF:000019">
    <property type="entry name" value="Long-chain fatty acid transporter"/>
    <property type="match status" value="1"/>
</dbReference>
<feature type="domain" description="AMP-dependent synthetase/ligase" evidence="20">
    <location>
        <begin position="55"/>
        <end position="447"/>
    </location>
</feature>
<dbReference type="GO" id="GO:0009898">
    <property type="term" value="C:cytoplasmic side of plasma membrane"/>
    <property type="evidence" value="ECO:0007669"/>
    <property type="project" value="TreeGrafter"/>
</dbReference>
<proteinExistence type="inferred from homology"/>
<dbReference type="GO" id="GO:0044539">
    <property type="term" value="P:long-chain fatty acid import into cell"/>
    <property type="evidence" value="ECO:0007669"/>
    <property type="project" value="TreeGrafter"/>
</dbReference>
<keyword evidence="9" id="KW-0812">Transmembrane</keyword>